<dbReference type="RefSeq" id="XP_062633824.1">
    <property type="nucleotide sequence ID" value="XM_062781954.1"/>
</dbReference>
<evidence type="ECO:0000313" key="3">
    <source>
        <dbReference type="Proteomes" id="UP001302676"/>
    </source>
</evidence>
<comment type="caution">
    <text evidence="2">The sequence shown here is derived from an EMBL/GenBank/DDBJ whole genome shotgun (WGS) entry which is preliminary data.</text>
</comment>
<feature type="region of interest" description="Disordered" evidence="1">
    <location>
        <begin position="283"/>
        <end position="321"/>
    </location>
</feature>
<organism evidence="2 3">
    <name type="scientific">Dichotomopilus funicola</name>
    <dbReference type="NCBI Taxonomy" id="1934379"/>
    <lineage>
        <taxon>Eukaryota</taxon>
        <taxon>Fungi</taxon>
        <taxon>Dikarya</taxon>
        <taxon>Ascomycota</taxon>
        <taxon>Pezizomycotina</taxon>
        <taxon>Sordariomycetes</taxon>
        <taxon>Sordariomycetidae</taxon>
        <taxon>Sordariales</taxon>
        <taxon>Chaetomiaceae</taxon>
        <taxon>Dichotomopilus</taxon>
    </lineage>
</organism>
<proteinExistence type="predicted"/>
<feature type="compositionally biased region" description="Polar residues" evidence="1">
    <location>
        <begin position="41"/>
        <end position="60"/>
    </location>
</feature>
<feature type="compositionally biased region" description="Low complexity" evidence="1">
    <location>
        <begin position="306"/>
        <end position="320"/>
    </location>
</feature>
<keyword evidence="3" id="KW-1185">Reference proteome</keyword>
<dbReference type="EMBL" id="MU853631">
    <property type="protein sequence ID" value="KAK4140453.1"/>
    <property type="molecule type" value="Genomic_DNA"/>
</dbReference>
<feature type="compositionally biased region" description="Polar residues" evidence="1">
    <location>
        <begin position="8"/>
        <end position="24"/>
    </location>
</feature>
<sequence length="509" mass="54782">MAPALKRSQPQVVETPTAKSTPKNSIIVAGTNPVPAGKVQDTPSSDTESAHSNHSNSRSGSPAAEADLPDTKPRTGNDKTEIPIRASREADDMDTDVPHVYNKPNTPANHKTHNGTFLKSITMPPPPTSSSAGPVDHRDGMTYQDYEFSDIEEITVRQLNEDIVAYRYDLDYCEAHLRDDQYLNERNRDGNSEDDDGAKVPAIDPAAALTPQEARTLQLRCLDLGHQIRYCTHRIEMIKARTRRSFGGAGGSDVRNGGLSFSSSAVRGGDYGRGAPAMESVYSANGLNGPGRQNGRGGGYGGSALPTPGRRTPSGGSSSGLVAAGKRTALDDGDHLYHGYHNNASHTNNGGAKRVRMSAGSPEMDMPHANHAQPVQHAAHNPVGEEGVNTALQRLGFWKCRLCSAPKYLLAGAGRTPAAPCKWPLKDISKMITHFTEMHGEHTPAERCAELGAALAQNRGPFEYWLRRTRAQNISDGGIIDDCFDTLFNGEMPELLRRHSRAAAGMPGP</sequence>
<feature type="region of interest" description="Disordered" evidence="1">
    <location>
        <begin position="341"/>
        <end position="361"/>
    </location>
</feature>
<dbReference type="Proteomes" id="UP001302676">
    <property type="component" value="Unassembled WGS sequence"/>
</dbReference>
<feature type="compositionally biased region" description="Polar residues" evidence="1">
    <location>
        <begin position="103"/>
        <end position="112"/>
    </location>
</feature>
<feature type="compositionally biased region" description="Basic and acidic residues" evidence="1">
    <location>
        <begin position="69"/>
        <end position="90"/>
    </location>
</feature>
<name>A0AAN6ZJT1_9PEZI</name>
<reference evidence="2" key="2">
    <citation type="submission" date="2023-05" db="EMBL/GenBank/DDBJ databases">
        <authorList>
            <consortium name="Lawrence Berkeley National Laboratory"/>
            <person name="Steindorff A."/>
            <person name="Hensen N."/>
            <person name="Bonometti L."/>
            <person name="Westerberg I."/>
            <person name="Brannstrom I.O."/>
            <person name="Guillou S."/>
            <person name="Cros-Aarteil S."/>
            <person name="Calhoun S."/>
            <person name="Haridas S."/>
            <person name="Kuo A."/>
            <person name="Mondo S."/>
            <person name="Pangilinan J."/>
            <person name="Riley R."/>
            <person name="Labutti K."/>
            <person name="Andreopoulos B."/>
            <person name="Lipzen A."/>
            <person name="Chen C."/>
            <person name="Yanf M."/>
            <person name="Daum C."/>
            <person name="Ng V."/>
            <person name="Clum A."/>
            <person name="Ohm R."/>
            <person name="Martin F."/>
            <person name="Silar P."/>
            <person name="Natvig D."/>
            <person name="Lalanne C."/>
            <person name="Gautier V."/>
            <person name="Ament-Velasquez S.L."/>
            <person name="Kruys A."/>
            <person name="Hutchinson M.I."/>
            <person name="Powell A.J."/>
            <person name="Barry K."/>
            <person name="Miller A.N."/>
            <person name="Grigoriev I.V."/>
            <person name="Debuchy R."/>
            <person name="Gladieux P."/>
            <person name="Thoren M.H."/>
            <person name="Johannesson H."/>
        </authorList>
    </citation>
    <scope>NUCLEOTIDE SEQUENCE</scope>
    <source>
        <strain evidence="2">CBS 141.50</strain>
    </source>
</reference>
<dbReference type="AlphaFoldDB" id="A0AAN6ZJT1"/>
<gene>
    <name evidence="2" type="ORF">C8A04DRAFT_32037</name>
</gene>
<feature type="compositionally biased region" description="Gly residues" evidence="1">
    <location>
        <begin position="288"/>
        <end position="302"/>
    </location>
</feature>
<feature type="region of interest" description="Disordered" evidence="1">
    <location>
        <begin position="1"/>
        <end position="112"/>
    </location>
</feature>
<dbReference type="GeneID" id="87818567"/>
<evidence type="ECO:0000313" key="2">
    <source>
        <dbReference type="EMBL" id="KAK4140453.1"/>
    </source>
</evidence>
<accession>A0AAN6ZJT1</accession>
<protein>
    <submittedName>
        <fullName evidence="2">Uncharacterized protein</fullName>
    </submittedName>
</protein>
<reference evidence="2" key="1">
    <citation type="journal article" date="2023" name="Mol. Phylogenet. Evol.">
        <title>Genome-scale phylogeny and comparative genomics of the fungal order Sordariales.</title>
        <authorList>
            <person name="Hensen N."/>
            <person name="Bonometti L."/>
            <person name="Westerberg I."/>
            <person name="Brannstrom I.O."/>
            <person name="Guillou S."/>
            <person name="Cros-Aarteil S."/>
            <person name="Calhoun S."/>
            <person name="Haridas S."/>
            <person name="Kuo A."/>
            <person name="Mondo S."/>
            <person name="Pangilinan J."/>
            <person name="Riley R."/>
            <person name="LaButti K."/>
            <person name="Andreopoulos B."/>
            <person name="Lipzen A."/>
            <person name="Chen C."/>
            <person name="Yan M."/>
            <person name="Daum C."/>
            <person name="Ng V."/>
            <person name="Clum A."/>
            <person name="Steindorff A."/>
            <person name="Ohm R.A."/>
            <person name="Martin F."/>
            <person name="Silar P."/>
            <person name="Natvig D.O."/>
            <person name="Lalanne C."/>
            <person name="Gautier V."/>
            <person name="Ament-Velasquez S.L."/>
            <person name="Kruys A."/>
            <person name="Hutchinson M.I."/>
            <person name="Powell A.J."/>
            <person name="Barry K."/>
            <person name="Miller A.N."/>
            <person name="Grigoriev I.V."/>
            <person name="Debuchy R."/>
            <person name="Gladieux P."/>
            <person name="Hiltunen Thoren M."/>
            <person name="Johannesson H."/>
        </authorList>
    </citation>
    <scope>NUCLEOTIDE SEQUENCE</scope>
    <source>
        <strain evidence="2">CBS 141.50</strain>
    </source>
</reference>
<evidence type="ECO:0000256" key="1">
    <source>
        <dbReference type="SAM" id="MobiDB-lite"/>
    </source>
</evidence>